<dbReference type="GO" id="GO:0007165">
    <property type="term" value="P:signal transduction"/>
    <property type="evidence" value="ECO:0007669"/>
    <property type="project" value="UniProtKB-KW"/>
</dbReference>
<evidence type="ECO:0000256" key="3">
    <source>
        <dbReference type="ARBA" id="ARBA00022500"/>
    </source>
</evidence>
<evidence type="ECO:0000313" key="11">
    <source>
        <dbReference type="EMBL" id="SFT47883.1"/>
    </source>
</evidence>
<dbReference type="PROSITE" id="PS50111">
    <property type="entry name" value="CHEMOTAXIS_TRANSDUC_2"/>
    <property type="match status" value="1"/>
</dbReference>
<feature type="compositionally biased region" description="Polar residues" evidence="7">
    <location>
        <begin position="295"/>
        <end position="306"/>
    </location>
</feature>
<feature type="domain" description="HAMP" evidence="10">
    <location>
        <begin position="216"/>
        <end position="269"/>
    </location>
</feature>
<feature type="transmembrane region" description="Helical" evidence="8">
    <location>
        <begin position="193"/>
        <end position="218"/>
    </location>
</feature>
<keyword evidence="8" id="KW-0812">Transmembrane</keyword>
<dbReference type="SUPFAM" id="SSF58104">
    <property type="entry name" value="Methyl-accepting chemotaxis protein (MCP) signaling domain"/>
    <property type="match status" value="1"/>
</dbReference>
<keyword evidence="2" id="KW-0488">Methylation</keyword>
<feature type="region of interest" description="Disordered" evidence="7">
    <location>
        <begin position="284"/>
        <end position="306"/>
    </location>
</feature>
<comment type="subcellular location">
    <subcellularLocation>
        <location evidence="1">Cell inner membrane</location>
        <topology evidence="1">Multi-pass membrane protein</topology>
    </subcellularLocation>
</comment>
<dbReference type="CDD" id="cd06225">
    <property type="entry name" value="HAMP"/>
    <property type="match status" value="1"/>
</dbReference>
<dbReference type="Pfam" id="PF12729">
    <property type="entry name" value="4HB_MCP_1"/>
    <property type="match status" value="1"/>
</dbReference>
<dbReference type="EMBL" id="FPAU01000001">
    <property type="protein sequence ID" value="SFT47883.1"/>
    <property type="molecule type" value="Genomic_DNA"/>
</dbReference>
<dbReference type="InterPro" id="IPR004090">
    <property type="entry name" value="Chemotax_Me-accpt_rcpt"/>
</dbReference>
<dbReference type="InterPro" id="IPR003660">
    <property type="entry name" value="HAMP_dom"/>
</dbReference>
<protein>
    <submittedName>
        <fullName evidence="11">Methyl-accepting chemotaxis protein</fullName>
    </submittedName>
</protein>
<evidence type="ECO:0000256" key="6">
    <source>
        <dbReference type="PROSITE-ProRule" id="PRU00284"/>
    </source>
</evidence>
<dbReference type="Pfam" id="PF00015">
    <property type="entry name" value="MCPsignal"/>
    <property type="match status" value="1"/>
</dbReference>
<dbReference type="InterPro" id="IPR051310">
    <property type="entry name" value="MCP_chemotaxis"/>
</dbReference>
<keyword evidence="8" id="KW-0472">Membrane</keyword>
<dbReference type="PRINTS" id="PR00260">
    <property type="entry name" value="CHEMTRNSDUCR"/>
</dbReference>
<dbReference type="SMART" id="SM00304">
    <property type="entry name" value="HAMP"/>
    <property type="match status" value="1"/>
</dbReference>
<feature type="transmembrane region" description="Helical" evidence="8">
    <location>
        <begin position="12"/>
        <end position="32"/>
    </location>
</feature>
<feature type="domain" description="Methyl-accepting transducer" evidence="9">
    <location>
        <begin position="274"/>
        <end position="503"/>
    </location>
</feature>
<evidence type="ECO:0000256" key="1">
    <source>
        <dbReference type="ARBA" id="ARBA00004429"/>
    </source>
</evidence>
<evidence type="ECO:0000256" key="4">
    <source>
        <dbReference type="ARBA" id="ARBA00023224"/>
    </source>
</evidence>
<dbReference type="Proteomes" id="UP000199187">
    <property type="component" value="Unassembled WGS sequence"/>
</dbReference>
<organism evidence="11 12">
    <name type="scientific">Kosakonia arachidis</name>
    <dbReference type="NCBI Taxonomy" id="551989"/>
    <lineage>
        <taxon>Bacteria</taxon>
        <taxon>Pseudomonadati</taxon>
        <taxon>Pseudomonadota</taxon>
        <taxon>Gammaproteobacteria</taxon>
        <taxon>Enterobacterales</taxon>
        <taxon>Enterobacteriaceae</taxon>
        <taxon>Kosakonia</taxon>
    </lineage>
</organism>
<accession>A0A1I6YBK8</accession>
<gene>
    <name evidence="11" type="ORF">SAMN05192562_101439</name>
</gene>
<evidence type="ECO:0000256" key="8">
    <source>
        <dbReference type="SAM" id="Phobius"/>
    </source>
</evidence>
<keyword evidence="4 6" id="KW-0807">Transducer</keyword>
<dbReference type="Gene3D" id="1.10.287.950">
    <property type="entry name" value="Methyl-accepting chemotaxis protein"/>
    <property type="match status" value="1"/>
</dbReference>
<dbReference type="GO" id="GO:0005886">
    <property type="term" value="C:plasma membrane"/>
    <property type="evidence" value="ECO:0007669"/>
    <property type="project" value="UniProtKB-SubCell"/>
</dbReference>
<proteinExistence type="inferred from homology"/>
<evidence type="ECO:0000256" key="7">
    <source>
        <dbReference type="SAM" id="MobiDB-lite"/>
    </source>
</evidence>
<reference evidence="12" key="1">
    <citation type="submission" date="2016-10" db="EMBL/GenBank/DDBJ databases">
        <authorList>
            <person name="Varghese N."/>
            <person name="Submissions S."/>
        </authorList>
    </citation>
    <scope>NUCLEOTIDE SEQUENCE [LARGE SCALE GENOMIC DNA]</scope>
    <source>
        <strain evidence="12">Ah-143</strain>
    </source>
</reference>
<sequence>MLPEAVMTILKKLLFVFAITFVAMLLLGGLSIRALDKAQERFDYVIDNSLPSISKLSEALQHREEGRRQILMSLLINDEAVFTRHMAQTKDELNKTKEILEYYKANLISDDTDAQQLASTQQSFNDYAQKVESMTAVYHRDGIDAARQMVSDGGATTNASVALSANIAEMLKHNYTIAKEYAVNNHTQYQNTFWLLLSTIIFLLVLIGVFTYIILSYLNKGLKNLQNSMGTISESLDLTLKVDLDKKDELGATAASFNGLMEKIRNVLNNVKEASSEVDTAASEIAKSNDDLSSRTESQASSLEQTAASMNQLSATVKQNKDNAHEANAFIGRLQSMMNESHLELNSLQKSIDDISASSAKISEITDIIDSIAFQTNILALNAAVEAARAGEQGKGFAVVAGEVRSLSHRSSVAARDIRGLIDEAIKNVSEGVNYAASVTTRMNNALGAVDETTLLINQVNNSSSEQSHGIEQVNIAVSQMEGNLQQNAAMVEEMATAANSLSHQAGKLLNGVNAFRL</sequence>
<dbReference type="InterPro" id="IPR004089">
    <property type="entry name" value="MCPsignal_dom"/>
</dbReference>
<evidence type="ECO:0000256" key="5">
    <source>
        <dbReference type="ARBA" id="ARBA00029447"/>
    </source>
</evidence>
<evidence type="ECO:0000259" key="10">
    <source>
        <dbReference type="PROSITE" id="PS50885"/>
    </source>
</evidence>
<evidence type="ECO:0000259" key="9">
    <source>
        <dbReference type="PROSITE" id="PS50111"/>
    </source>
</evidence>
<dbReference type="CDD" id="cd11386">
    <property type="entry name" value="MCP_signal"/>
    <property type="match status" value="1"/>
</dbReference>
<keyword evidence="12" id="KW-1185">Reference proteome</keyword>
<dbReference type="PANTHER" id="PTHR43531:SF11">
    <property type="entry name" value="METHYL-ACCEPTING CHEMOTAXIS PROTEIN 3"/>
    <property type="match status" value="1"/>
</dbReference>
<dbReference type="AlphaFoldDB" id="A0A1I6YBK8"/>
<dbReference type="FunFam" id="1.10.287.950:FF:000001">
    <property type="entry name" value="Methyl-accepting chemotaxis sensory transducer"/>
    <property type="match status" value="1"/>
</dbReference>
<dbReference type="InterPro" id="IPR024478">
    <property type="entry name" value="HlyB_4HB_MCP"/>
</dbReference>
<dbReference type="GO" id="GO:0006935">
    <property type="term" value="P:chemotaxis"/>
    <property type="evidence" value="ECO:0007669"/>
    <property type="project" value="UniProtKB-KW"/>
</dbReference>
<dbReference type="PROSITE" id="PS50885">
    <property type="entry name" value="HAMP"/>
    <property type="match status" value="1"/>
</dbReference>
<evidence type="ECO:0000256" key="2">
    <source>
        <dbReference type="ARBA" id="ARBA00022481"/>
    </source>
</evidence>
<name>A0A1I6YBK8_9ENTR</name>
<dbReference type="PANTHER" id="PTHR43531">
    <property type="entry name" value="PROTEIN ICFG"/>
    <property type="match status" value="1"/>
</dbReference>
<comment type="similarity">
    <text evidence="5">Belongs to the methyl-accepting chemotaxis (MCP) protein family.</text>
</comment>
<dbReference type="Pfam" id="PF00672">
    <property type="entry name" value="HAMP"/>
    <property type="match status" value="1"/>
</dbReference>
<keyword evidence="8" id="KW-1133">Transmembrane helix</keyword>
<keyword evidence="3" id="KW-0145">Chemotaxis</keyword>
<dbReference type="GO" id="GO:0004888">
    <property type="term" value="F:transmembrane signaling receptor activity"/>
    <property type="evidence" value="ECO:0007669"/>
    <property type="project" value="InterPro"/>
</dbReference>
<evidence type="ECO:0000313" key="12">
    <source>
        <dbReference type="Proteomes" id="UP000199187"/>
    </source>
</evidence>
<dbReference type="SMART" id="SM00283">
    <property type="entry name" value="MA"/>
    <property type="match status" value="1"/>
</dbReference>